<gene>
    <name evidence="1" type="ORF">IE077_003461</name>
</gene>
<organism evidence="1 2">
    <name type="scientific">Cardiosporidium cionae</name>
    <dbReference type="NCBI Taxonomy" id="476202"/>
    <lineage>
        <taxon>Eukaryota</taxon>
        <taxon>Sar</taxon>
        <taxon>Alveolata</taxon>
        <taxon>Apicomplexa</taxon>
        <taxon>Aconoidasida</taxon>
        <taxon>Nephromycida</taxon>
        <taxon>Cardiosporidium</taxon>
    </lineage>
</organism>
<dbReference type="Proteomes" id="UP000823046">
    <property type="component" value="Unassembled WGS sequence"/>
</dbReference>
<accession>A0ABQ7JF30</accession>
<keyword evidence="2" id="KW-1185">Reference proteome</keyword>
<protein>
    <submittedName>
        <fullName evidence="1">Uncharacterized protein</fullName>
    </submittedName>
</protein>
<proteinExistence type="predicted"/>
<evidence type="ECO:0000313" key="1">
    <source>
        <dbReference type="EMBL" id="KAF8822559.1"/>
    </source>
</evidence>
<name>A0ABQ7JF30_9APIC</name>
<sequence>MVLSTYFRRYPLSWLYLPGRLLKKKTSPEAAARGDSRDGIVSRYVPYLPPSFLSSTIKFLEDKDKLRYLLQLLYSPKDSHDTSEDRCVYQRQFERYSEIKESVEKCSRHHEEIAAAHVAKAIKNLPSDLYEEATQSEPQPLPDELKFHEMYRKQLFDNELSSYEMKKLQTFQNLMHVRFPHTNAKREQPHLFWIKENLAMSRQKQAKERSLALRKKK</sequence>
<reference evidence="1 2" key="1">
    <citation type="journal article" date="2020" name="bioRxiv">
        <title>Metabolic contributions of an alphaproteobacterial endosymbiont in the apicomplexan Cardiosporidium cionae.</title>
        <authorList>
            <person name="Hunter E.S."/>
            <person name="Paight C.J."/>
            <person name="Lane C.E."/>
        </authorList>
    </citation>
    <scope>NUCLEOTIDE SEQUENCE [LARGE SCALE GENOMIC DNA]</scope>
    <source>
        <strain evidence="1">ESH_2018</strain>
    </source>
</reference>
<evidence type="ECO:0000313" key="2">
    <source>
        <dbReference type="Proteomes" id="UP000823046"/>
    </source>
</evidence>
<comment type="caution">
    <text evidence="1">The sequence shown here is derived from an EMBL/GenBank/DDBJ whole genome shotgun (WGS) entry which is preliminary data.</text>
</comment>
<dbReference type="EMBL" id="JADAQX010000042">
    <property type="protein sequence ID" value="KAF8822559.1"/>
    <property type="molecule type" value="Genomic_DNA"/>
</dbReference>